<dbReference type="InterPro" id="IPR050146">
    <property type="entry name" value="Type-I_3-dehydroquinase"/>
</dbReference>
<feature type="binding site" evidence="5">
    <location>
        <position position="89"/>
    </location>
    <ligand>
        <name>3-dehydroquinate</name>
        <dbReference type="ChEBI" id="CHEBI:32364"/>
    </ligand>
</feature>
<dbReference type="NCBIfam" id="TIGR01093">
    <property type="entry name" value="aroD"/>
    <property type="match status" value="1"/>
</dbReference>
<dbReference type="AlphaFoldDB" id="A0A1W1IJR6"/>
<dbReference type="RefSeq" id="WP_086943955.1">
    <property type="nucleotide sequence ID" value="NZ_FWEY01000016.1"/>
</dbReference>
<gene>
    <name evidence="5" type="primary">aroD</name>
    <name evidence="6" type="ORF">TPAS_3016</name>
</gene>
<name>A0A1W1IJR6_9LACT</name>
<dbReference type="PANTHER" id="PTHR43699:SF1">
    <property type="entry name" value="3-DEHYDROQUINATE DEHYDRATASE"/>
    <property type="match status" value="1"/>
</dbReference>
<dbReference type="Gene3D" id="3.20.20.70">
    <property type="entry name" value="Aldolase class I"/>
    <property type="match status" value="1"/>
</dbReference>
<evidence type="ECO:0000256" key="5">
    <source>
        <dbReference type="HAMAP-Rule" id="MF_00214"/>
    </source>
</evidence>
<reference evidence="7" key="1">
    <citation type="submission" date="2016-04" db="EMBL/GenBank/DDBJ databases">
        <authorList>
            <person name="Strepis N."/>
        </authorList>
    </citation>
    <scope>NUCLEOTIDE SEQUENCE [LARGE SCALE GENOMIC DNA]</scope>
</reference>
<dbReference type="CDD" id="cd00502">
    <property type="entry name" value="DHQase_I"/>
    <property type="match status" value="1"/>
</dbReference>
<feature type="binding site" evidence="5">
    <location>
        <position position="243"/>
    </location>
    <ligand>
        <name>3-dehydroquinate</name>
        <dbReference type="ChEBI" id="CHEBI:32364"/>
    </ligand>
</feature>
<feature type="binding site" evidence="5">
    <location>
        <begin position="54"/>
        <end position="56"/>
    </location>
    <ligand>
        <name>3-dehydroquinate</name>
        <dbReference type="ChEBI" id="CHEBI:32364"/>
    </ligand>
</feature>
<sequence>MRHGGDTTVKTVQVKDVVFNEGRPKICVPLVGKTKQEIIAEVKMLENVAFDLAELRIDFFEDVEHPERVAALLAEINSIYKKPLLFTFRTKKEGGERELSLDRYFELNRFAIRSGLVDLVDLELFSSEAEVIELIAEANAKNVKVVLSSHDFFRTPPKEEIVARLVKMQQIGADITKIAVMPQSEEDVLTLLAATLEMKKMKADRPCITMSMGKYGVISRLAGELFGSCLTFAAAKDVSAPGQVSVRDVRSILEILALD</sequence>
<dbReference type="Pfam" id="PF01487">
    <property type="entry name" value="DHquinase_I"/>
    <property type="match status" value="1"/>
</dbReference>
<dbReference type="OrthoDB" id="9813659at2"/>
<comment type="function">
    <text evidence="5">Involved in the third step of the chorismate pathway, which leads to the biosynthesis of aromatic amino acids. Catalyzes the cis-dehydration of 3-dehydroquinate (DHQ) and introduces the first double bond of the aromatic ring to yield 3-dehydroshikimate.</text>
</comment>
<feature type="binding site" evidence="5">
    <location>
        <position position="220"/>
    </location>
    <ligand>
        <name>3-dehydroquinate</name>
        <dbReference type="ChEBI" id="CHEBI:32364"/>
    </ligand>
</feature>
<comment type="similarity">
    <text evidence="5">Belongs to the type-I 3-dehydroquinase family.</text>
</comment>
<dbReference type="HAMAP" id="MF_00214">
    <property type="entry name" value="AroD"/>
    <property type="match status" value="1"/>
</dbReference>
<dbReference type="EC" id="4.2.1.10" evidence="5"/>
<evidence type="ECO:0000256" key="4">
    <source>
        <dbReference type="ARBA" id="ARBA00023270"/>
    </source>
</evidence>
<evidence type="ECO:0000256" key="2">
    <source>
        <dbReference type="ARBA" id="ARBA00023141"/>
    </source>
</evidence>
<dbReference type="GO" id="GO:0046279">
    <property type="term" value="P:3,4-dihydroxybenzoate biosynthetic process"/>
    <property type="evidence" value="ECO:0007669"/>
    <property type="project" value="TreeGrafter"/>
</dbReference>
<evidence type="ECO:0000313" key="7">
    <source>
        <dbReference type="Proteomes" id="UP000195985"/>
    </source>
</evidence>
<keyword evidence="2 5" id="KW-0057">Aromatic amino acid biosynthesis</keyword>
<dbReference type="EMBL" id="FWEY01000016">
    <property type="protein sequence ID" value="SLM53288.1"/>
    <property type="molecule type" value="Genomic_DNA"/>
</dbReference>
<dbReference type="PANTHER" id="PTHR43699">
    <property type="entry name" value="3-DEHYDROQUINATE DEHYDRATASE"/>
    <property type="match status" value="1"/>
</dbReference>
<dbReference type="InterPro" id="IPR013785">
    <property type="entry name" value="Aldolase_TIM"/>
</dbReference>
<dbReference type="FunFam" id="3.20.20.70:FF:000047">
    <property type="entry name" value="3-dehydroquinate dehydratase"/>
    <property type="match status" value="1"/>
</dbReference>
<dbReference type="GO" id="GO:0008652">
    <property type="term" value="P:amino acid biosynthetic process"/>
    <property type="evidence" value="ECO:0007669"/>
    <property type="project" value="UniProtKB-KW"/>
</dbReference>
<organism evidence="6 7">
    <name type="scientific">Trichococcus pasteurii</name>
    <dbReference type="NCBI Taxonomy" id="43064"/>
    <lineage>
        <taxon>Bacteria</taxon>
        <taxon>Bacillati</taxon>
        <taxon>Bacillota</taxon>
        <taxon>Bacilli</taxon>
        <taxon>Lactobacillales</taxon>
        <taxon>Carnobacteriaceae</taxon>
        <taxon>Trichococcus</taxon>
    </lineage>
</organism>
<keyword evidence="3 5" id="KW-0456">Lyase</keyword>
<proteinExistence type="inferred from homology"/>
<dbReference type="UniPathway" id="UPA00053">
    <property type="reaction ID" value="UER00086"/>
</dbReference>
<keyword evidence="4 5" id="KW-0704">Schiff base</keyword>
<dbReference type="GO" id="GO:0009423">
    <property type="term" value="P:chorismate biosynthetic process"/>
    <property type="evidence" value="ECO:0007669"/>
    <property type="project" value="UniProtKB-UniRule"/>
</dbReference>
<dbReference type="InterPro" id="IPR001381">
    <property type="entry name" value="DHquinase_I"/>
</dbReference>
<comment type="subunit">
    <text evidence="5">Homodimer.</text>
</comment>
<keyword evidence="5" id="KW-0028">Amino-acid biosynthesis</keyword>
<comment type="catalytic activity">
    <reaction evidence="1 5">
        <text>3-dehydroquinate = 3-dehydroshikimate + H2O</text>
        <dbReference type="Rhea" id="RHEA:21096"/>
        <dbReference type="ChEBI" id="CHEBI:15377"/>
        <dbReference type="ChEBI" id="CHEBI:16630"/>
        <dbReference type="ChEBI" id="CHEBI:32364"/>
        <dbReference type="EC" id="4.2.1.10"/>
    </reaction>
</comment>
<feature type="binding site" evidence="5">
    <location>
        <position position="239"/>
    </location>
    <ligand>
        <name>3-dehydroquinate</name>
        <dbReference type="ChEBI" id="CHEBI:32364"/>
    </ligand>
</feature>
<dbReference type="GO" id="GO:0003855">
    <property type="term" value="F:3-dehydroquinate dehydratase activity"/>
    <property type="evidence" value="ECO:0007669"/>
    <property type="project" value="UniProtKB-UniRule"/>
</dbReference>
<dbReference type="SUPFAM" id="SSF51569">
    <property type="entry name" value="Aldolase"/>
    <property type="match status" value="1"/>
</dbReference>
<accession>A0A1W1IJR6</accession>
<evidence type="ECO:0000256" key="3">
    <source>
        <dbReference type="ARBA" id="ARBA00023239"/>
    </source>
</evidence>
<keyword evidence="7" id="KW-1185">Reference proteome</keyword>
<dbReference type="GO" id="GO:0009073">
    <property type="term" value="P:aromatic amino acid family biosynthetic process"/>
    <property type="evidence" value="ECO:0007669"/>
    <property type="project" value="UniProtKB-KW"/>
</dbReference>
<dbReference type="STRING" id="43064.SAMN04488086_12428"/>
<feature type="active site" description="Proton donor/acceptor" evidence="5">
    <location>
        <position position="150"/>
    </location>
</feature>
<dbReference type="Proteomes" id="UP000195985">
    <property type="component" value="Unassembled WGS sequence"/>
</dbReference>
<comment type="pathway">
    <text evidence="5">Metabolic intermediate biosynthesis; chorismate biosynthesis; chorismate from D-erythrose 4-phosphate and phosphoenolpyruvate: step 3/7.</text>
</comment>
<comment type="caution">
    <text evidence="5">Lacks conserved residue(s) required for the propagation of feature annotation.</text>
</comment>
<evidence type="ECO:0000256" key="1">
    <source>
        <dbReference type="ARBA" id="ARBA00001864"/>
    </source>
</evidence>
<evidence type="ECO:0000313" key="6">
    <source>
        <dbReference type="EMBL" id="SLM53288.1"/>
    </source>
</evidence>
<feature type="active site" description="Schiff-base intermediate with substrate" evidence="5">
    <location>
        <position position="177"/>
    </location>
</feature>
<protein>
    <recommendedName>
        <fullName evidence="5">3-dehydroquinate dehydratase</fullName>
        <shortName evidence="5">3-dehydroquinase</shortName>
        <ecNumber evidence="5">4.2.1.10</ecNumber>
    </recommendedName>
    <alternativeName>
        <fullName evidence="5">Type I DHQase</fullName>
    </alternativeName>
    <alternativeName>
        <fullName evidence="5">Type I dehydroquinase</fullName>
        <shortName evidence="5">DHQ1</shortName>
    </alternativeName>
</protein>